<accession>A0AAV7LRK8</accession>
<gene>
    <name evidence="2" type="ORF">NDU88_006141</name>
</gene>
<feature type="region of interest" description="Disordered" evidence="1">
    <location>
        <begin position="168"/>
        <end position="208"/>
    </location>
</feature>
<dbReference type="InterPro" id="IPR042566">
    <property type="entry name" value="L1_C"/>
</dbReference>
<dbReference type="EMBL" id="JANPWB010000015">
    <property type="protein sequence ID" value="KAJ1093032.1"/>
    <property type="molecule type" value="Genomic_DNA"/>
</dbReference>
<reference evidence="2" key="1">
    <citation type="journal article" date="2022" name="bioRxiv">
        <title>Sequencing and chromosome-scale assembly of the giantPleurodeles waltlgenome.</title>
        <authorList>
            <person name="Brown T."/>
            <person name="Elewa A."/>
            <person name="Iarovenko S."/>
            <person name="Subramanian E."/>
            <person name="Araus A.J."/>
            <person name="Petzold A."/>
            <person name="Susuki M."/>
            <person name="Suzuki K.-i.T."/>
            <person name="Hayashi T."/>
            <person name="Toyoda A."/>
            <person name="Oliveira C."/>
            <person name="Osipova E."/>
            <person name="Leigh N.D."/>
            <person name="Simon A."/>
            <person name="Yun M.H."/>
        </authorList>
    </citation>
    <scope>NUCLEOTIDE SEQUENCE</scope>
    <source>
        <strain evidence="2">20211129_DDA</strain>
        <tissue evidence="2">Liver</tissue>
    </source>
</reference>
<dbReference type="Gene3D" id="3.30.250.20">
    <property type="entry name" value="L1 transposable element, C-terminal domain"/>
    <property type="match status" value="1"/>
</dbReference>
<comment type="caution">
    <text evidence="2">The sequence shown here is derived from an EMBL/GenBank/DDBJ whole genome shotgun (WGS) entry which is preliminary data.</text>
</comment>
<evidence type="ECO:0000313" key="2">
    <source>
        <dbReference type="EMBL" id="KAJ1093032.1"/>
    </source>
</evidence>
<name>A0AAV7LRK8_PLEWA</name>
<feature type="region of interest" description="Disordered" evidence="1">
    <location>
        <begin position="118"/>
        <end position="154"/>
    </location>
</feature>
<keyword evidence="3" id="KW-1185">Reference proteome</keyword>
<evidence type="ECO:0000256" key="1">
    <source>
        <dbReference type="SAM" id="MobiDB-lite"/>
    </source>
</evidence>
<sequence>MGASCAYQKTGPGGPAVAYSGENTKLHRQGHVLQAERACTLITVASSRVSLYLDYTMLVQHCWAPFQEVKRHLRTHGLVYALIFRAKLKVIHEQRSHFFDTPRAAREWLDQIFQSKRSDQPQEFGSQKLNRRARRTRCKQDSMNIGIEGPPPRQAWEGQLEAIQLATTLWDPSRRSSTESSLAGDSDTETEGSVALSPTITLQTANKL</sequence>
<feature type="compositionally biased region" description="Polar residues" evidence="1">
    <location>
        <begin position="196"/>
        <end position="208"/>
    </location>
</feature>
<proteinExistence type="predicted"/>
<dbReference type="Proteomes" id="UP001066276">
    <property type="component" value="Chromosome 11"/>
</dbReference>
<dbReference type="AlphaFoldDB" id="A0AAV7LRK8"/>
<protein>
    <submittedName>
        <fullName evidence="2">Uncharacterized protein</fullName>
    </submittedName>
</protein>
<evidence type="ECO:0000313" key="3">
    <source>
        <dbReference type="Proteomes" id="UP001066276"/>
    </source>
</evidence>
<organism evidence="2 3">
    <name type="scientific">Pleurodeles waltl</name>
    <name type="common">Iberian ribbed newt</name>
    <dbReference type="NCBI Taxonomy" id="8319"/>
    <lineage>
        <taxon>Eukaryota</taxon>
        <taxon>Metazoa</taxon>
        <taxon>Chordata</taxon>
        <taxon>Craniata</taxon>
        <taxon>Vertebrata</taxon>
        <taxon>Euteleostomi</taxon>
        <taxon>Amphibia</taxon>
        <taxon>Batrachia</taxon>
        <taxon>Caudata</taxon>
        <taxon>Salamandroidea</taxon>
        <taxon>Salamandridae</taxon>
        <taxon>Pleurodelinae</taxon>
        <taxon>Pleurodeles</taxon>
    </lineage>
</organism>